<keyword evidence="2" id="KW-1185">Reference proteome</keyword>
<evidence type="ECO:0000313" key="2">
    <source>
        <dbReference type="Proteomes" id="UP000018624"/>
    </source>
</evidence>
<evidence type="ECO:0000313" key="1">
    <source>
        <dbReference type="EMBL" id="AHB12226.1"/>
    </source>
</evidence>
<dbReference type="OrthoDB" id="35691at10239"/>
<proteinExistence type="predicted"/>
<reference evidence="1 2" key="1">
    <citation type="journal article" date="2014" name="J. Bacteriol.">
        <title>Characterization of novel virulent broad-host-range phages of Xylella fastidiosa and Xanthomonas.</title>
        <authorList>
            <person name="Ahern S.J."/>
            <person name="Das M."/>
            <person name="Bhowmick T.S."/>
            <person name="Young R."/>
            <person name="Gonzalez C.F."/>
        </authorList>
    </citation>
    <scope>NUCLEOTIDE SEQUENCE [LARGE SCALE GENOMIC DNA]</scope>
</reference>
<accession>V5Q8U9</accession>
<dbReference type="Proteomes" id="UP000018624">
    <property type="component" value="Segment"/>
</dbReference>
<organism evidence="1 2">
    <name type="scientific">Xylella phage Salvo</name>
    <dbReference type="NCBI Taxonomy" id="1415147"/>
    <lineage>
        <taxon>Viruses</taxon>
        <taxon>Duplodnaviria</taxon>
        <taxon>Heunggongvirae</taxon>
        <taxon>Uroviricota</taxon>
        <taxon>Caudoviricetes</taxon>
        <taxon>Casjensviridae</taxon>
        <taxon>Salvovirus</taxon>
        <taxon>Salvovirus salvo</taxon>
    </lineage>
</organism>
<gene>
    <name evidence="1" type="ORF">Salvo_26</name>
</gene>
<sequence>MNLLKRIFRSYDSEKAKTLSPWRKRMLAVDENYAFLLQARDNANEQQKNKRQVRTSKGGIAGVLAIRDHGSPQEKLRKAFGGKTMRRILKAERRAARENPEALVVHAIADDGARNQLVRGVDFAMIPAAHGGPTLVLHDMATKFDASYSNDFAEALAAGGRA</sequence>
<name>V5Q8U9_9CAUD</name>
<protein>
    <submittedName>
        <fullName evidence="1">Uncharacterized protein</fullName>
    </submittedName>
</protein>
<dbReference type="EMBL" id="KF626668">
    <property type="protein sequence ID" value="AHB12226.1"/>
    <property type="molecule type" value="Genomic_DNA"/>
</dbReference>